<dbReference type="Proteomes" id="UP000734854">
    <property type="component" value="Unassembled WGS sequence"/>
</dbReference>
<evidence type="ECO:0008006" key="13">
    <source>
        <dbReference type="Google" id="ProtNLM"/>
    </source>
</evidence>
<keyword evidence="12" id="KW-1185">Reference proteome</keyword>
<dbReference type="InterPro" id="IPR034294">
    <property type="entry name" value="Aquaporin_transptr"/>
</dbReference>
<feature type="transmembrane region" description="Helical" evidence="10">
    <location>
        <begin position="53"/>
        <end position="75"/>
    </location>
</feature>
<keyword evidence="3" id="KW-0926">Vacuole</keyword>
<dbReference type="PROSITE" id="PS00221">
    <property type="entry name" value="MIP"/>
    <property type="match status" value="1"/>
</dbReference>
<proteinExistence type="inferred from homology"/>
<keyword evidence="8 10" id="KW-0472">Membrane</keyword>
<evidence type="ECO:0000313" key="12">
    <source>
        <dbReference type="Proteomes" id="UP000734854"/>
    </source>
</evidence>
<comment type="subcellular location">
    <subcellularLocation>
        <location evidence="1">Vacuole membrane</location>
        <topology evidence="1">Multi-pass membrane protein</topology>
    </subcellularLocation>
</comment>
<keyword evidence="5" id="KW-0677">Repeat</keyword>
<evidence type="ECO:0000256" key="3">
    <source>
        <dbReference type="ARBA" id="ARBA00022554"/>
    </source>
</evidence>
<feature type="transmembrane region" description="Helical" evidence="10">
    <location>
        <begin position="179"/>
        <end position="204"/>
    </location>
</feature>
<accession>A0A8J5GIN9</accession>
<reference evidence="11 12" key="1">
    <citation type="submission" date="2020-08" db="EMBL/GenBank/DDBJ databases">
        <title>Plant Genome Project.</title>
        <authorList>
            <person name="Zhang R.-G."/>
        </authorList>
    </citation>
    <scope>NUCLEOTIDE SEQUENCE [LARGE SCALE GENOMIC DNA]</scope>
    <source>
        <tissue evidence="11">Rhizome</tissue>
    </source>
</reference>
<dbReference type="PANTHER" id="PTHR45665:SF27">
    <property type="entry name" value="AQUAPORIN TIP5-1-RELATED"/>
    <property type="match status" value="1"/>
</dbReference>
<keyword evidence="4 10" id="KW-0812">Transmembrane</keyword>
<name>A0A8J5GIN9_ZINOF</name>
<feature type="transmembrane region" description="Helical" evidence="10">
    <location>
        <begin position="96"/>
        <end position="120"/>
    </location>
</feature>
<evidence type="ECO:0000256" key="8">
    <source>
        <dbReference type="ARBA" id="ARBA00023136"/>
    </source>
</evidence>
<keyword evidence="7" id="KW-0346">Stress response</keyword>
<dbReference type="FunFam" id="1.20.1080.10:FF:000017">
    <property type="entry name" value="Probable aquaporin TIP5-1"/>
    <property type="match status" value="1"/>
</dbReference>
<evidence type="ECO:0000256" key="10">
    <source>
        <dbReference type="SAM" id="Phobius"/>
    </source>
</evidence>
<evidence type="ECO:0000256" key="9">
    <source>
        <dbReference type="ARBA" id="ARBA00038477"/>
    </source>
</evidence>
<dbReference type="AlphaFoldDB" id="A0A8J5GIN9"/>
<feature type="transmembrane region" description="Helical" evidence="10">
    <location>
        <begin position="224"/>
        <end position="246"/>
    </location>
</feature>
<dbReference type="EMBL" id="JACMSC010000009">
    <property type="protein sequence ID" value="KAG6507929.1"/>
    <property type="molecule type" value="Genomic_DNA"/>
</dbReference>
<protein>
    <recommendedName>
        <fullName evidence="13">Aquaporin TIP5-1</fullName>
    </recommendedName>
</protein>
<dbReference type="InterPro" id="IPR022357">
    <property type="entry name" value="MIP_CS"/>
</dbReference>
<evidence type="ECO:0000256" key="2">
    <source>
        <dbReference type="ARBA" id="ARBA00022448"/>
    </source>
</evidence>
<evidence type="ECO:0000256" key="5">
    <source>
        <dbReference type="ARBA" id="ARBA00022737"/>
    </source>
</evidence>
<feature type="transmembrane region" description="Helical" evidence="10">
    <location>
        <begin position="21"/>
        <end position="41"/>
    </location>
</feature>
<keyword evidence="2" id="KW-0813">Transport</keyword>
<evidence type="ECO:0000313" key="11">
    <source>
        <dbReference type="EMBL" id="KAG6507929.1"/>
    </source>
</evidence>
<comment type="similarity">
    <text evidence="9">Belongs to the MIP/aquaporin (TC 1.A.8) family. TIP (TC 1.A.8.10) subfamily.</text>
</comment>
<dbReference type="PANTHER" id="PTHR45665">
    <property type="entry name" value="AQUAPORIN-8"/>
    <property type="match status" value="1"/>
</dbReference>
<dbReference type="GO" id="GO:0005774">
    <property type="term" value="C:vacuolar membrane"/>
    <property type="evidence" value="ECO:0007669"/>
    <property type="project" value="UniProtKB-SubCell"/>
</dbReference>
<gene>
    <name evidence="11" type="ORF">ZIOFF_033284</name>
</gene>
<comment type="caution">
    <text evidence="11">The sequence shown here is derived from an EMBL/GenBank/DDBJ whole genome shotgun (WGS) entry which is preliminary data.</text>
</comment>
<evidence type="ECO:0000256" key="7">
    <source>
        <dbReference type="ARBA" id="ARBA00023016"/>
    </source>
</evidence>
<keyword evidence="6 10" id="KW-1133">Transmembrane helix</keyword>
<sequence>MTSTDRCRLPVWLSPACRRSYLAEFISTFFFVFAAVGSTISARMLTPDVTSEASSLVATALAQAFALFVSVYIASDVSGGHVNPAVTFGLAVTGHISVPMALLYCIAQLLGATFACFLLWVASAGQAIPTTGIGAEMTGFGGAVVESVITFVLVYTVYEAADPRGGGSGGERRRNGERRVAASLAAALAAGACVLAAGSLTGGSMNPARSFGPAVVSGNFKNQAVYWVGPLVGAALAALLHQMVVFPSPFPAVDSNSTSSVTMAV</sequence>
<evidence type="ECO:0000256" key="6">
    <source>
        <dbReference type="ARBA" id="ARBA00022989"/>
    </source>
</evidence>
<dbReference type="Pfam" id="PF00230">
    <property type="entry name" value="MIP"/>
    <property type="match status" value="1"/>
</dbReference>
<dbReference type="GO" id="GO:0015250">
    <property type="term" value="F:water channel activity"/>
    <property type="evidence" value="ECO:0007669"/>
    <property type="project" value="TreeGrafter"/>
</dbReference>
<dbReference type="InterPro" id="IPR000425">
    <property type="entry name" value="MIP"/>
</dbReference>
<organism evidence="11 12">
    <name type="scientific">Zingiber officinale</name>
    <name type="common">Ginger</name>
    <name type="synonym">Amomum zingiber</name>
    <dbReference type="NCBI Taxonomy" id="94328"/>
    <lineage>
        <taxon>Eukaryota</taxon>
        <taxon>Viridiplantae</taxon>
        <taxon>Streptophyta</taxon>
        <taxon>Embryophyta</taxon>
        <taxon>Tracheophyta</taxon>
        <taxon>Spermatophyta</taxon>
        <taxon>Magnoliopsida</taxon>
        <taxon>Liliopsida</taxon>
        <taxon>Zingiberales</taxon>
        <taxon>Zingiberaceae</taxon>
        <taxon>Zingiber</taxon>
    </lineage>
</organism>
<feature type="transmembrane region" description="Helical" evidence="10">
    <location>
        <begin position="140"/>
        <end position="158"/>
    </location>
</feature>
<evidence type="ECO:0000256" key="4">
    <source>
        <dbReference type="ARBA" id="ARBA00022692"/>
    </source>
</evidence>
<evidence type="ECO:0000256" key="1">
    <source>
        <dbReference type="ARBA" id="ARBA00004128"/>
    </source>
</evidence>
<dbReference type="OrthoDB" id="3222at2759"/>